<dbReference type="InterPro" id="IPR020479">
    <property type="entry name" value="HD_metazoa"/>
</dbReference>
<reference evidence="15 16" key="1">
    <citation type="submission" date="2019-02" db="EMBL/GenBank/DDBJ databases">
        <title>Opniocepnalus argus genome.</title>
        <authorList>
            <person name="Zhou C."/>
            <person name="Xiao S."/>
        </authorList>
    </citation>
    <scope>NUCLEOTIDE SEQUENCE [LARGE SCALE GENOMIC DNA]</scope>
    <source>
        <strain evidence="15">OARG1902GOOAL</strain>
        <tissue evidence="15">Muscle</tissue>
    </source>
</reference>
<proteinExistence type="inferred from homology"/>
<dbReference type="InterPro" id="IPR050394">
    <property type="entry name" value="Homeobox_NK-like"/>
</dbReference>
<keyword evidence="16" id="KW-1185">Reference proteome</keyword>
<comment type="subcellular location">
    <subcellularLocation>
        <location evidence="1 11 12">Nucleus</location>
    </subcellularLocation>
</comment>
<evidence type="ECO:0000313" key="15">
    <source>
        <dbReference type="EMBL" id="KAF3708237.1"/>
    </source>
</evidence>
<feature type="domain" description="Homeobox" evidence="14">
    <location>
        <begin position="130"/>
        <end position="190"/>
    </location>
</feature>
<dbReference type="SMART" id="SM00389">
    <property type="entry name" value="HOX"/>
    <property type="match status" value="1"/>
</dbReference>
<feature type="DNA-binding region" description="Homeobox" evidence="11">
    <location>
        <begin position="132"/>
        <end position="191"/>
    </location>
</feature>
<dbReference type="GO" id="GO:0030154">
    <property type="term" value="P:cell differentiation"/>
    <property type="evidence" value="ECO:0007669"/>
    <property type="project" value="TreeGrafter"/>
</dbReference>
<evidence type="ECO:0000256" key="10">
    <source>
        <dbReference type="ARBA" id="ARBA00081047"/>
    </source>
</evidence>
<dbReference type="InterPro" id="IPR009057">
    <property type="entry name" value="Homeodomain-like_sf"/>
</dbReference>
<evidence type="ECO:0000256" key="13">
    <source>
        <dbReference type="SAM" id="MobiDB-lite"/>
    </source>
</evidence>
<dbReference type="PANTHER" id="PTHR24340">
    <property type="entry name" value="HOMEOBOX PROTEIN NKX"/>
    <property type="match status" value="1"/>
</dbReference>
<dbReference type="SUPFAM" id="SSF46689">
    <property type="entry name" value="Homeodomain-like"/>
    <property type="match status" value="1"/>
</dbReference>
<dbReference type="OrthoDB" id="6159439at2759"/>
<accession>A0A6G1R0K8</accession>
<dbReference type="PANTHER" id="PTHR24340:SF73">
    <property type="entry name" value="HOMEOBOX PROTEIN BAGPIPE-RELATED"/>
    <property type="match status" value="1"/>
</dbReference>
<feature type="compositionally biased region" description="Basic and acidic residues" evidence="13">
    <location>
        <begin position="41"/>
        <end position="65"/>
    </location>
</feature>
<dbReference type="CDD" id="cd00086">
    <property type="entry name" value="homeodomain"/>
    <property type="match status" value="1"/>
</dbReference>
<evidence type="ECO:0000256" key="1">
    <source>
        <dbReference type="ARBA" id="ARBA00004123"/>
    </source>
</evidence>
<dbReference type="GO" id="GO:0000981">
    <property type="term" value="F:DNA-binding transcription factor activity, RNA polymerase II-specific"/>
    <property type="evidence" value="ECO:0007669"/>
    <property type="project" value="InterPro"/>
</dbReference>
<protein>
    <recommendedName>
        <fullName evidence="9">Homeobox protein Nkx-3.2</fullName>
    </recommendedName>
    <alternativeName>
        <fullName evidence="10">Bagpipe homeobox protein homolog 1</fullName>
    </alternativeName>
</protein>
<sequence length="249" mass="28548">MTLSFSSFSIKDILTRRDGQTGIRSTDELCPSKLTGHSNRRGHDLCQQDAEETRIPSKKLSHDFKLSGGNLRPGIPSNETAGEEDEHRGHQQPPCVVQKKNEVDGEEEEGYQHDRETLSCSFDTLQSRPGTKKRSRAAFSHAQVYELERRFSAQRYLSGPERADLAGALKLTETQVKIWFQNRRYKTKRRQIATELLACSSPKKVAVKVLVKDNQNYYTNGIHIPVTVPLYQAYQCQPYLHYYCQPWML</sequence>
<dbReference type="GO" id="GO:0000978">
    <property type="term" value="F:RNA polymerase II cis-regulatory region sequence-specific DNA binding"/>
    <property type="evidence" value="ECO:0007669"/>
    <property type="project" value="TreeGrafter"/>
</dbReference>
<dbReference type="PRINTS" id="PR00024">
    <property type="entry name" value="HOMEOBOX"/>
</dbReference>
<keyword evidence="7 11" id="KW-0539">Nucleus</keyword>
<dbReference type="Proteomes" id="UP000503349">
    <property type="component" value="Chromosome 1"/>
</dbReference>
<organism evidence="15 16">
    <name type="scientific">Channa argus</name>
    <name type="common">Northern snakehead</name>
    <name type="synonym">Ophicephalus argus</name>
    <dbReference type="NCBI Taxonomy" id="215402"/>
    <lineage>
        <taxon>Eukaryota</taxon>
        <taxon>Metazoa</taxon>
        <taxon>Chordata</taxon>
        <taxon>Craniata</taxon>
        <taxon>Vertebrata</taxon>
        <taxon>Euteleostomi</taxon>
        <taxon>Actinopterygii</taxon>
        <taxon>Neopterygii</taxon>
        <taxon>Teleostei</taxon>
        <taxon>Neoteleostei</taxon>
        <taxon>Acanthomorphata</taxon>
        <taxon>Anabantaria</taxon>
        <taxon>Anabantiformes</taxon>
        <taxon>Channoidei</taxon>
        <taxon>Channidae</taxon>
        <taxon>Channa</taxon>
    </lineage>
</organism>
<dbReference type="GO" id="GO:0005634">
    <property type="term" value="C:nucleus"/>
    <property type="evidence" value="ECO:0007669"/>
    <property type="project" value="UniProtKB-SubCell"/>
</dbReference>
<evidence type="ECO:0000256" key="8">
    <source>
        <dbReference type="ARBA" id="ARBA00061541"/>
    </source>
</evidence>
<keyword evidence="4 11" id="KW-0238">DNA-binding</keyword>
<dbReference type="InterPro" id="IPR001356">
    <property type="entry name" value="HD"/>
</dbReference>
<reference evidence="16" key="2">
    <citation type="submission" date="2019-02" db="EMBL/GenBank/DDBJ databases">
        <title>Opniocepnalus argus Var Kimnra genome.</title>
        <authorList>
            <person name="Zhou C."/>
            <person name="Xiao S."/>
        </authorList>
    </citation>
    <scope>NUCLEOTIDE SEQUENCE [LARGE SCALE GENOMIC DNA]</scope>
</reference>
<evidence type="ECO:0000256" key="5">
    <source>
        <dbReference type="ARBA" id="ARBA00023155"/>
    </source>
</evidence>
<dbReference type="Pfam" id="PF00046">
    <property type="entry name" value="Homeodomain"/>
    <property type="match status" value="1"/>
</dbReference>
<evidence type="ECO:0000256" key="4">
    <source>
        <dbReference type="ARBA" id="ARBA00023125"/>
    </source>
</evidence>
<dbReference type="PROSITE" id="PS50071">
    <property type="entry name" value="HOMEOBOX_2"/>
    <property type="match status" value="1"/>
</dbReference>
<evidence type="ECO:0000256" key="6">
    <source>
        <dbReference type="ARBA" id="ARBA00023163"/>
    </source>
</evidence>
<evidence type="ECO:0000256" key="11">
    <source>
        <dbReference type="PROSITE-ProRule" id="PRU00108"/>
    </source>
</evidence>
<dbReference type="AlphaFoldDB" id="A0A6G1R0K8"/>
<evidence type="ECO:0000256" key="7">
    <source>
        <dbReference type="ARBA" id="ARBA00023242"/>
    </source>
</evidence>
<comment type="similarity">
    <text evidence="8">Belongs to the NK-3 homeobox family.</text>
</comment>
<keyword evidence="2" id="KW-0217">Developmental protein</keyword>
<dbReference type="InterPro" id="IPR017970">
    <property type="entry name" value="Homeobox_CS"/>
</dbReference>
<dbReference type="FunFam" id="1.10.10.60:FF:000225">
    <property type="entry name" value="NK3 homeobox 2"/>
    <property type="match status" value="1"/>
</dbReference>
<dbReference type="Gene3D" id="1.10.10.60">
    <property type="entry name" value="Homeodomain-like"/>
    <property type="match status" value="1"/>
</dbReference>
<dbReference type="EMBL" id="CM015712">
    <property type="protein sequence ID" value="KAF3708237.1"/>
    <property type="molecule type" value="Genomic_DNA"/>
</dbReference>
<evidence type="ECO:0000256" key="12">
    <source>
        <dbReference type="RuleBase" id="RU000682"/>
    </source>
</evidence>
<evidence type="ECO:0000313" key="16">
    <source>
        <dbReference type="Proteomes" id="UP000503349"/>
    </source>
</evidence>
<gene>
    <name evidence="15" type="ORF">EXN66_Car001411</name>
</gene>
<name>A0A6G1R0K8_CHAAH</name>
<evidence type="ECO:0000256" key="2">
    <source>
        <dbReference type="ARBA" id="ARBA00022473"/>
    </source>
</evidence>
<evidence type="ECO:0000256" key="3">
    <source>
        <dbReference type="ARBA" id="ARBA00023015"/>
    </source>
</evidence>
<evidence type="ECO:0000256" key="9">
    <source>
        <dbReference type="ARBA" id="ARBA00067519"/>
    </source>
</evidence>
<evidence type="ECO:0000259" key="14">
    <source>
        <dbReference type="PROSITE" id="PS50071"/>
    </source>
</evidence>
<dbReference type="GO" id="GO:0001501">
    <property type="term" value="P:skeletal system development"/>
    <property type="evidence" value="ECO:0007669"/>
    <property type="project" value="UniProtKB-ARBA"/>
</dbReference>
<keyword evidence="6" id="KW-0804">Transcription</keyword>
<dbReference type="PROSITE" id="PS00027">
    <property type="entry name" value="HOMEOBOX_1"/>
    <property type="match status" value="1"/>
</dbReference>
<keyword evidence="5 11" id="KW-0371">Homeobox</keyword>
<feature type="region of interest" description="Disordered" evidence="13">
    <location>
        <begin position="23"/>
        <end position="114"/>
    </location>
</feature>
<keyword evidence="3" id="KW-0805">Transcription regulation</keyword>